<dbReference type="PANTHER" id="PTHR20854:SF4">
    <property type="entry name" value="INOSITOL-1-MONOPHOSPHATASE-RELATED"/>
    <property type="match status" value="1"/>
</dbReference>
<dbReference type="PANTHER" id="PTHR20854">
    <property type="entry name" value="INOSITOL MONOPHOSPHATASE"/>
    <property type="match status" value="1"/>
</dbReference>
<dbReference type="Proteomes" id="UP000180043">
    <property type="component" value="Unassembled WGS sequence"/>
</dbReference>
<dbReference type="CDD" id="cd01637">
    <property type="entry name" value="IMPase_like"/>
    <property type="match status" value="1"/>
</dbReference>
<dbReference type="InterPro" id="IPR020550">
    <property type="entry name" value="Inositol_monophosphatase_CS"/>
</dbReference>
<feature type="binding site" evidence="5">
    <location>
        <position position="90"/>
    </location>
    <ligand>
        <name>Mg(2+)</name>
        <dbReference type="ChEBI" id="CHEBI:18420"/>
        <label>2</label>
    </ligand>
</feature>
<evidence type="ECO:0000256" key="4">
    <source>
        <dbReference type="ARBA" id="ARBA00022842"/>
    </source>
</evidence>
<evidence type="ECO:0000256" key="5">
    <source>
        <dbReference type="PIRSR" id="PIRSR600760-2"/>
    </source>
</evidence>
<dbReference type="GO" id="GO:0007165">
    <property type="term" value="P:signal transduction"/>
    <property type="evidence" value="ECO:0007669"/>
    <property type="project" value="TreeGrafter"/>
</dbReference>
<keyword evidence="4 5" id="KW-0460">Magnesium</keyword>
<organism evidence="6 7">
    <name type="scientific">Mycobacteroides chelonae</name>
    <name type="common">Mycobacterium chelonae</name>
    <dbReference type="NCBI Taxonomy" id="1774"/>
    <lineage>
        <taxon>Bacteria</taxon>
        <taxon>Bacillati</taxon>
        <taxon>Actinomycetota</taxon>
        <taxon>Actinomycetes</taxon>
        <taxon>Mycobacteriales</taxon>
        <taxon>Mycobacteriaceae</taxon>
        <taxon>Mycobacteroides</taxon>
    </lineage>
</organism>
<accession>A0A1S1LPT5</accession>
<feature type="binding site" evidence="5">
    <location>
        <position position="221"/>
    </location>
    <ligand>
        <name>Mg(2+)</name>
        <dbReference type="ChEBI" id="CHEBI:18420"/>
        <label>1</label>
        <note>catalytic</note>
    </ligand>
</feature>
<comment type="caution">
    <text evidence="6">The sequence shown here is derived from an EMBL/GenBank/DDBJ whole genome shotgun (WGS) entry which is preliminary data.</text>
</comment>
<feature type="binding site" evidence="5">
    <location>
        <position position="93"/>
    </location>
    <ligand>
        <name>Mg(2+)</name>
        <dbReference type="ChEBI" id="CHEBI:18420"/>
        <label>2</label>
    </ligand>
</feature>
<evidence type="ECO:0000256" key="3">
    <source>
        <dbReference type="ARBA" id="ARBA00022723"/>
    </source>
</evidence>
<comment type="catalytic activity">
    <reaction evidence="1">
        <text>a myo-inositol phosphate + H2O = myo-inositol + phosphate</text>
        <dbReference type="Rhea" id="RHEA:24056"/>
        <dbReference type="ChEBI" id="CHEBI:15377"/>
        <dbReference type="ChEBI" id="CHEBI:17268"/>
        <dbReference type="ChEBI" id="CHEBI:43474"/>
        <dbReference type="ChEBI" id="CHEBI:84139"/>
        <dbReference type="EC" id="3.1.3.25"/>
    </reaction>
</comment>
<sequence>MHWLPSPDMPDLNALVAEASLILDVAAQRFVAGHGADGVVFKGGKDFATEEDLAIERMVVEALTDRTGIGVHGEEFGGPAVDSGLVWVVDPIDGTVNYAAGSPMAAILLGLLSDGVPVAGLTWLPFMGDRYTGVAGGPLVRNGVAMPPLPRADLADVAVGLGTFNIDWKGRVPGRYRLAVVEKLSRITSRLRMHGSTGIDLAFTAGGILGGAVSFGAHVWDHAAGIALVEAAGGHATDLRGNLWTPESPSVLVAAPGVHEQILEVLAEVGDPEDYR</sequence>
<dbReference type="SUPFAM" id="SSF56655">
    <property type="entry name" value="Carbohydrate phosphatase"/>
    <property type="match status" value="1"/>
</dbReference>
<evidence type="ECO:0000313" key="6">
    <source>
        <dbReference type="EMBL" id="OHU56498.1"/>
    </source>
</evidence>
<dbReference type="Gene3D" id="3.30.540.10">
    <property type="entry name" value="Fructose-1,6-Bisphosphatase, subunit A, domain 1"/>
    <property type="match status" value="1"/>
</dbReference>
<dbReference type="Gene3D" id="3.40.190.80">
    <property type="match status" value="1"/>
</dbReference>
<dbReference type="GO" id="GO:0008934">
    <property type="term" value="F:inositol monophosphate 1-phosphatase activity"/>
    <property type="evidence" value="ECO:0007669"/>
    <property type="project" value="TreeGrafter"/>
</dbReference>
<feature type="binding site" evidence="5">
    <location>
        <position position="74"/>
    </location>
    <ligand>
        <name>Mg(2+)</name>
        <dbReference type="ChEBI" id="CHEBI:18420"/>
        <label>1</label>
        <note>catalytic</note>
    </ligand>
</feature>
<comment type="cofactor">
    <cofactor evidence="5">
        <name>Mg(2+)</name>
        <dbReference type="ChEBI" id="CHEBI:18420"/>
    </cofactor>
</comment>
<proteinExistence type="predicted"/>
<dbReference type="GO" id="GO:0046854">
    <property type="term" value="P:phosphatidylinositol phosphate biosynthetic process"/>
    <property type="evidence" value="ECO:0007669"/>
    <property type="project" value="InterPro"/>
</dbReference>
<gene>
    <name evidence="6" type="ORF">BKG82_14675</name>
</gene>
<dbReference type="GO" id="GO:0046872">
    <property type="term" value="F:metal ion binding"/>
    <property type="evidence" value="ECO:0007669"/>
    <property type="project" value="UniProtKB-KW"/>
</dbReference>
<dbReference type="PRINTS" id="PR00377">
    <property type="entry name" value="IMPHPHTASES"/>
</dbReference>
<feature type="binding site" evidence="5">
    <location>
        <position position="92"/>
    </location>
    <ligand>
        <name>Mg(2+)</name>
        <dbReference type="ChEBI" id="CHEBI:18420"/>
        <label>1</label>
        <note>catalytic</note>
    </ligand>
</feature>
<dbReference type="AlphaFoldDB" id="A0A1S1LPT5"/>
<evidence type="ECO:0000256" key="2">
    <source>
        <dbReference type="ARBA" id="ARBA00013106"/>
    </source>
</evidence>
<evidence type="ECO:0000256" key="1">
    <source>
        <dbReference type="ARBA" id="ARBA00001033"/>
    </source>
</evidence>
<evidence type="ECO:0000313" key="7">
    <source>
        <dbReference type="Proteomes" id="UP000180043"/>
    </source>
</evidence>
<dbReference type="Pfam" id="PF00459">
    <property type="entry name" value="Inositol_P"/>
    <property type="match status" value="1"/>
</dbReference>
<dbReference type="InterPro" id="IPR000760">
    <property type="entry name" value="Inositol_monophosphatase-like"/>
</dbReference>
<dbReference type="EMBL" id="MLIQ01000016">
    <property type="protein sequence ID" value="OHU56498.1"/>
    <property type="molecule type" value="Genomic_DNA"/>
</dbReference>
<reference evidence="6 7" key="1">
    <citation type="submission" date="2016-10" db="EMBL/GenBank/DDBJ databases">
        <title>Evaluation of Human, Veterinary and Environmental Mycobacterium chelonae Isolates by Core Genome Phylogenomic Analysis, Targeted Gene Comparison, and Anti-microbial Susceptibility Patterns: A Tale of Mistaken Identities.</title>
        <authorList>
            <person name="Fogelson S.B."/>
            <person name="Camus A.C."/>
            <person name="Lorenz W."/>
            <person name="Vasireddy R."/>
            <person name="Vasireddy S."/>
            <person name="Smith T."/>
            <person name="Brown-Elliott B.A."/>
            <person name="Wallace R.J.Jr."/>
            <person name="Hasan N.A."/>
            <person name="Reischl U."/>
            <person name="Sanchez S."/>
        </authorList>
    </citation>
    <scope>NUCLEOTIDE SEQUENCE [LARGE SCALE GENOMIC DNA]</scope>
    <source>
        <strain evidence="6 7">15515</strain>
    </source>
</reference>
<dbReference type="PROSITE" id="PS00630">
    <property type="entry name" value="IMP_2"/>
    <property type="match status" value="1"/>
</dbReference>
<name>A0A1S1LPT5_MYCCH</name>
<dbReference type="EC" id="3.1.3.25" evidence="2"/>
<keyword evidence="3 5" id="KW-0479">Metal-binding</keyword>
<protein>
    <recommendedName>
        <fullName evidence="2">inositol-phosphate phosphatase</fullName>
        <ecNumber evidence="2">3.1.3.25</ecNumber>
    </recommendedName>
</protein>
<dbReference type="GO" id="GO:0006020">
    <property type="term" value="P:inositol metabolic process"/>
    <property type="evidence" value="ECO:0007669"/>
    <property type="project" value="TreeGrafter"/>
</dbReference>